<organism evidence="6 7">
    <name type="scientific">Roseimaritima ulvae</name>
    <dbReference type="NCBI Taxonomy" id="980254"/>
    <lineage>
        <taxon>Bacteria</taxon>
        <taxon>Pseudomonadati</taxon>
        <taxon>Planctomycetota</taxon>
        <taxon>Planctomycetia</taxon>
        <taxon>Pirellulales</taxon>
        <taxon>Pirellulaceae</taxon>
        <taxon>Roseimaritima</taxon>
    </lineage>
</organism>
<feature type="transmembrane region" description="Helical" evidence="5">
    <location>
        <begin position="32"/>
        <end position="50"/>
    </location>
</feature>
<keyword evidence="2" id="KW-1134">Transmembrane beta strand</keyword>
<dbReference type="EMBL" id="CP042914">
    <property type="protein sequence ID" value="QEG39062.1"/>
    <property type="molecule type" value="Genomic_DNA"/>
</dbReference>
<keyword evidence="2" id="KW-0449">Lipoprotein</keyword>
<evidence type="ECO:0000256" key="3">
    <source>
        <dbReference type="SAM" id="Coils"/>
    </source>
</evidence>
<dbReference type="Gene3D" id="1.20.1600.10">
    <property type="entry name" value="Outer membrane efflux proteins (OEP)"/>
    <property type="match status" value="1"/>
</dbReference>
<dbReference type="InterPro" id="IPR010131">
    <property type="entry name" value="MdtP/NodT-like"/>
</dbReference>
<feature type="region of interest" description="Disordered" evidence="4">
    <location>
        <begin position="505"/>
        <end position="551"/>
    </location>
</feature>
<evidence type="ECO:0000256" key="2">
    <source>
        <dbReference type="RuleBase" id="RU362097"/>
    </source>
</evidence>
<dbReference type="Proteomes" id="UP000325286">
    <property type="component" value="Chromosome"/>
</dbReference>
<evidence type="ECO:0000313" key="6">
    <source>
        <dbReference type="EMBL" id="QEG39062.1"/>
    </source>
</evidence>
<dbReference type="PANTHER" id="PTHR30203">
    <property type="entry name" value="OUTER MEMBRANE CATION EFFLUX PROTEIN"/>
    <property type="match status" value="1"/>
</dbReference>
<proteinExistence type="inferred from homology"/>
<comment type="similarity">
    <text evidence="1 2">Belongs to the outer membrane factor (OMF) (TC 1.B.17) family.</text>
</comment>
<dbReference type="NCBIfam" id="TIGR01845">
    <property type="entry name" value="outer_NodT"/>
    <property type="match status" value="1"/>
</dbReference>
<name>A0A5B9QMH7_9BACT</name>
<comment type="subcellular location">
    <subcellularLocation>
        <location evidence="2">Cell membrane</location>
        <topology evidence="2">Lipid-anchor</topology>
    </subcellularLocation>
</comment>
<evidence type="ECO:0000256" key="4">
    <source>
        <dbReference type="SAM" id="MobiDB-lite"/>
    </source>
</evidence>
<dbReference type="Pfam" id="PF02321">
    <property type="entry name" value="OEP"/>
    <property type="match status" value="2"/>
</dbReference>
<dbReference type="Gene3D" id="2.20.200.10">
    <property type="entry name" value="Outer membrane efflux proteins (OEP)"/>
    <property type="match status" value="1"/>
</dbReference>
<keyword evidence="3" id="KW-0175">Coiled coil</keyword>
<dbReference type="GO" id="GO:0015562">
    <property type="term" value="F:efflux transmembrane transporter activity"/>
    <property type="evidence" value="ECO:0007669"/>
    <property type="project" value="InterPro"/>
</dbReference>
<evidence type="ECO:0000313" key="7">
    <source>
        <dbReference type="Proteomes" id="UP000325286"/>
    </source>
</evidence>
<dbReference type="KEGG" id="rul:UC8_10230"/>
<keyword evidence="2 5" id="KW-0472">Membrane</keyword>
<feature type="coiled-coil region" evidence="3">
    <location>
        <begin position="395"/>
        <end position="422"/>
    </location>
</feature>
<dbReference type="RefSeq" id="WP_068142312.1">
    <property type="nucleotide sequence ID" value="NZ_CP042914.1"/>
</dbReference>
<dbReference type="GO" id="GO:0005886">
    <property type="term" value="C:plasma membrane"/>
    <property type="evidence" value="ECO:0007669"/>
    <property type="project" value="UniProtKB-SubCell"/>
</dbReference>
<reference evidence="6 7" key="1">
    <citation type="submission" date="2019-08" db="EMBL/GenBank/DDBJ databases">
        <title>Deep-cultivation of Planctomycetes and their phenomic and genomic characterization uncovers novel biology.</title>
        <authorList>
            <person name="Wiegand S."/>
            <person name="Jogler M."/>
            <person name="Boedeker C."/>
            <person name="Pinto D."/>
            <person name="Vollmers J."/>
            <person name="Rivas-Marin E."/>
            <person name="Kohn T."/>
            <person name="Peeters S.H."/>
            <person name="Heuer A."/>
            <person name="Rast P."/>
            <person name="Oberbeckmann S."/>
            <person name="Bunk B."/>
            <person name="Jeske O."/>
            <person name="Meyerdierks A."/>
            <person name="Storesund J.E."/>
            <person name="Kallscheuer N."/>
            <person name="Luecker S."/>
            <person name="Lage O.M."/>
            <person name="Pohl T."/>
            <person name="Merkel B.J."/>
            <person name="Hornburger P."/>
            <person name="Mueller R.-W."/>
            <person name="Bruemmer F."/>
            <person name="Labrenz M."/>
            <person name="Spormann A.M."/>
            <person name="Op den Camp H."/>
            <person name="Overmann J."/>
            <person name="Amann R."/>
            <person name="Jetten M.S.M."/>
            <person name="Mascher T."/>
            <person name="Medema M.H."/>
            <person name="Devos D.P."/>
            <person name="Kaster A.-K."/>
            <person name="Ovreas L."/>
            <person name="Rohde M."/>
            <person name="Galperin M.Y."/>
            <person name="Jogler C."/>
        </authorList>
    </citation>
    <scope>NUCLEOTIDE SEQUENCE [LARGE SCALE GENOMIC DNA]</scope>
    <source>
        <strain evidence="6 7">UC8</strain>
    </source>
</reference>
<sequence>MADDRRFTDRSACAPLPAARRRFTGSPSVRKLLLATAGAAAAMLWAVVAGCASKGPMPRLATEDLPPMSASGETIAPDRWWISFEDRALDREVNLALGENFDLAVALGRLRAAQAVTRIEASDWCWDLDGFADSASGYGPGPDATQMTLGLDASYQLDLWGQIRSRVDAERFRASATRADYQAVALSLSGQVARTWYTLIEAHAQLKLLEEQVETNRQGLKAVELRYKEVGEGGPNVLRQKQLVQSTLEQMVSVRASIEVLEHQLAVLTGQPPQTATYTPGDSLPELPPTPWTGLPAELLNRRPDVRAAFLALAAADRDVAAAVSDQYPRLNLRASLVNSAQNPETLFRVWFFSLGGQLIGPIVDGGQRRAEVDRTRAVVWQRFNEYQQTVFVALQEVEDGLALERRQLERIELLEAQLESADLASQQLLQYFITGNTSYLDVLSTVQSKQSLQRSILSARLDLILIRISLYLALAGDFDTTPLGSMELLSDASQLPSGIEIDLDAGDVEPLSPPPTGMPVEASPAPSELPSPAAAGNATVQPAPEFQLNE</sequence>
<evidence type="ECO:0000256" key="5">
    <source>
        <dbReference type="SAM" id="Phobius"/>
    </source>
</evidence>
<gene>
    <name evidence="6" type="primary">cusC</name>
    <name evidence="6" type="ORF">UC8_10230</name>
</gene>
<protein>
    <submittedName>
        <fullName evidence="6">Cation efflux system protein CusC</fullName>
    </submittedName>
</protein>
<dbReference type="PANTHER" id="PTHR30203:SF33">
    <property type="entry name" value="BLR4455 PROTEIN"/>
    <property type="match status" value="1"/>
</dbReference>
<keyword evidence="2 5" id="KW-0812">Transmembrane</keyword>
<accession>A0A5B9QMH7</accession>
<dbReference type="AlphaFoldDB" id="A0A5B9QMH7"/>
<dbReference type="SUPFAM" id="SSF56954">
    <property type="entry name" value="Outer membrane efflux proteins (OEP)"/>
    <property type="match status" value="1"/>
</dbReference>
<keyword evidence="7" id="KW-1185">Reference proteome</keyword>
<dbReference type="OrthoDB" id="9770517at2"/>
<keyword evidence="2" id="KW-0564">Palmitate</keyword>
<dbReference type="InterPro" id="IPR003423">
    <property type="entry name" value="OMP_efflux"/>
</dbReference>
<evidence type="ECO:0000256" key="1">
    <source>
        <dbReference type="ARBA" id="ARBA00007613"/>
    </source>
</evidence>
<keyword evidence="5" id="KW-1133">Transmembrane helix</keyword>
<feature type="compositionally biased region" description="Low complexity" evidence="4">
    <location>
        <begin position="520"/>
        <end position="536"/>
    </location>
</feature>